<dbReference type="RefSeq" id="WP_072714065.1">
    <property type="nucleotide sequence ID" value="NZ_FRAU01000001.1"/>
</dbReference>
<proteinExistence type="predicted"/>
<accession>A0A1M6PLA0</accession>
<keyword evidence="1" id="KW-0472">Membrane</keyword>
<evidence type="ECO:0000256" key="1">
    <source>
        <dbReference type="SAM" id="Phobius"/>
    </source>
</evidence>
<dbReference type="STRING" id="633813.SAMN04488087_0229"/>
<feature type="transmembrane region" description="Helical" evidence="1">
    <location>
        <begin position="35"/>
        <end position="58"/>
    </location>
</feature>
<feature type="transmembrane region" description="Helical" evidence="1">
    <location>
        <begin position="102"/>
        <end position="123"/>
    </location>
</feature>
<reference evidence="3" key="1">
    <citation type="submission" date="2016-11" db="EMBL/GenBank/DDBJ databases">
        <authorList>
            <person name="Varghese N."/>
            <person name="Submissions S."/>
        </authorList>
    </citation>
    <scope>NUCLEOTIDE SEQUENCE [LARGE SCALE GENOMIC DNA]</scope>
    <source>
        <strain evidence="3">DSM 22212</strain>
    </source>
</reference>
<dbReference type="Pfam" id="PF14126">
    <property type="entry name" value="DUF4293"/>
    <property type="match status" value="1"/>
</dbReference>
<sequence>MIQRIQSLYLLLAGLALLGLGLAPGPWQLLETAPYAWIGPLARGLAVVLAVASGVLIFQYRQLERQRMLVVFEQVGVLLFALLYLGGLYLGGSLGVRTADGILWDRVLWIGLPVLAYLLLWLARRGIERDIALIRSMDRLR</sequence>
<dbReference type="AlphaFoldDB" id="A0A1M6PLA0"/>
<evidence type="ECO:0008006" key="4">
    <source>
        <dbReference type="Google" id="ProtNLM"/>
    </source>
</evidence>
<keyword evidence="3" id="KW-1185">Reference proteome</keyword>
<protein>
    <recommendedName>
        <fullName evidence="4">DUF4293 family protein</fullName>
    </recommendedName>
</protein>
<name>A0A1M6PLA0_9BACT</name>
<feature type="transmembrane region" description="Helical" evidence="1">
    <location>
        <begin position="7"/>
        <end position="29"/>
    </location>
</feature>
<keyword evidence="1" id="KW-1133">Transmembrane helix</keyword>
<evidence type="ECO:0000313" key="2">
    <source>
        <dbReference type="EMBL" id="SHK08720.1"/>
    </source>
</evidence>
<keyword evidence="1" id="KW-0812">Transmembrane</keyword>
<dbReference type="EMBL" id="FRAU01000001">
    <property type="protein sequence ID" value="SHK08720.1"/>
    <property type="molecule type" value="Genomic_DNA"/>
</dbReference>
<organism evidence="2 3">
    <name type="scientific">Rhodothermus profundi</name>
    <dbReference type="NCBI Taxonomy" id="633813"/>
    <lineage>
        <taxon>Bacteria</taxon>
        <taxon>Pseudomonadati</taxon>
        <taxon>Rhodothermota</taxon>
        <taxon>Rhodothermia</taxon>
        <taxon>Rhodothermales</taxon>
        <taxon>Rhodothermaceae</taxon>
        <taxon>Rhodothermus</taxon>
    </lineage>
</organism>
<dbReference type="InterPro" id="IPR025635">
    <property type="entry name" value="DUF4293"/>
</dbReference>
<evidence type="ECO:0000313" key="3">
    <source>
        <dbReference type="Proteomes" id="UP000185812"/>
    </source>
</evidence>
<dbReference type="Proteomes" id="UP000185812">
    <property type="component" value="Unassembled WGS sequence"/>
</dbReference>
<feature type="transmembrane region" description="Helical" evidence="1">
    <location>
        <begin position="70"/>
        <end position="90"/>
    </location>
</feature>
<gene>
    <name evidence="2" type="ORF">SAMN04488087_0229</name>
</gene>